<reference evidence="14 15" key="1">
    <citation type="journal article" date="2016" name="Nat. Commun.">
        <title>Thousands of microbial genomes shed light on interconnected biogeochemical processes in an aquifer system.</title>
        <authorList>
            <person name="Anantharaman K."/>
            <person name="Brown C.T."/>
            <person name="Hug L.A."/>
            <person name="Sharon I."/>
            <person name="Castelle C.J."/>
            <person name="Probst A.J."/>
            <person name="Thomas B.C."/>
            <person name="Singh A."/>
            <person name="Wilkins M.J."/>
            <person name="Karaoz U."/>
            <person name="Brodie E.L."/>
            <person name="Williams K.H."/>
            <person name="Hubbard S.S."/>
            <person name="Banfield J.F."/>
        </authorList>
    </citation>
    <scope>NUCLEOTIDE SEQUENCE [LARGE SCALE GENOMIC DNA]</scope>
</reference>
<dbReference type="Pfam" id="PF01435">
    <property type="entry name" value="Peptidase_M48"/>
    <property type="match status" value="1"/>
</dbReference>
<feature type="transmembrane region" description="Helical" evidence="12">
    <location>
        <begin position="16"/>
        <end position="37"/>
    </location>
</feature>
<evidence type="ECO:0000256" key="10">
    <source>
        <dbReference type="ARBA" id="ARBA00023049"/>
    </source>
</evidence>
<keyword evidence="6 12" id="KW-0479">Metal-binding</keyword>
<dbReference type="GO" id="GO:0005886">
    <property type="term" value="C:plasma membrane"/>
    <property type="evidence" value="ECO:0007669"/>
    <property type="project" value="UniProtKB-SubCell"/>
</dbReference>
<keyword evidence="9 12" id="KW-1133">Transmembrane helix</keyword>
<comment type="subcellular location">
    <subcellularLocation>
        <location evidence="1 12">Cell membrane</location>
        <topology evidence="1 12">Multi-pass membrane protein</topology>
    </subcellularLocation>
</comment>
<keyword evidence="5 12" id="KW-0812">Transmembrane</keyword>
<organism evidence="14 15">
    <name type="scientific">Candidatus Chisholmbacteria bacterium RIFCSPLOWO2_01_FULL_49_14</name>
    <dbReference type="NCBI Taxonomy" id="1797593"/>
    <lineage>
        <taxon>Bacteria</taxon>
        <taxon>Candidatus Chisholmiibacteriota</taxon>
    </lineage>
</organism>
<gene>
    <name evidence="12" type="primary">htpX</name>
    <name evidence="14" type="ORF">A3A65_02705</name>
</gene>
<evidence type="ECO:0000256" key="11">
    <source>
        <dbReference type="ARBA" id="ARBA00023136"/>
    </source>
</evidence>
<keyword evidence="10 12" id="KW-0482">Metalloprotease</keyword>
<evidence type="ECO:0000256" key="6">
    <source>
        <dbReference type="ARBA" id="ARBA00022723"/>
    </source>
</evidence>
<feature type="active site" evidence="12">
    <location>
        <position position="145"/>
    </location>
</feature>
<dbReference type="GO" id="GO:0006508">
    <property type="term" value="P:proteolysis"/>
    <property type="evidence" value="ECO:0007669"/>
    <property type="project" value="UniProtKB-KW"/>
</dbReference>
<evidence type="ECO:0000256" key="8">
    <source>
        <dbReference type="ARBA" id="ARBA00022833"/>
    </source>
</evidence>
<feature type="domain" description="Peptidase M48" evidence="13">
    <location>
        <begin position="86"/>
        <end position="301"/>
    </location>
</feature>
<keyword evidence="11 12" id="KW-0472">Membrane</keyword>
<evidence type="ECO:0000256" key="12">
    <source>
        <dbReference type="HAMAP-Rule" id="MF_00188"/>
    </source>
</evidence>
<keyword evidence="7 12" id="KW-0378">Hydrolase</keyword>
<feature type="transmembrane region" description="Helical" evidence="12">
    <location>
        <begin position="195"/>
        <end position="215"/>
    </location>
</feature>
<dbReference type="GO" id="GO:0004222">
    <property type="term" value="F:metalloendopeptidase activity"/>
    <property type="evidence" value="ECO:0007669"/>
    <property type="project" value="UniProtKB-UniRule"/>
</dbReference>
<dbReference type="InterPro" id="IPR050083">
    <property type="entry name" value="HtpX_protease"/>
</dbReference>
<evidence type="ECO:0000313" key="15">
    <source>
        <dbReference type="Proteomes" id="UP000176723"/>
    </source>
</evidence>
<feature type="binding site" evidence="12">
    <location>
        <position position="148"/>
    </location>
    <ligand>
        <name>Zn(2+)</name>
        <dbReference type="ChEBI" id="CHEBI:29105"/>
        <note>catalytic</note>
    </ligand>
</feature>
<feature type="binding site" evidence="12">
    <location>
        <position position="144"/>
    </location>
    <ligand>
        <name>Zn(2+)</name>
        <dbReference type="ChEBI" id="CHEBI:29105"/>
        <note>catalytic</note>
    </ligand>
</feature>
<dbReference type="PANTHER" id="PTHR43221:SF1">
    <property type="entry name" value="PROTEASE HTPX"/>
    <property type="match status" value="1"/>
</dbReference>
<evidence type="ECO:0000259" key="13">
    <source>
        <dbReference type="Pfam" id="PF01435"/>
    </source>
</evidence>
<evidence type="ECO:0000313" key="14">
    <source>
        <dbReference type="EMBL" id="OGY20869.1"/>
    </source>
</evidence>
<dbReference type="CDD" id="cd07340">
    <property type="entry name" value="M48B_Htpx_like"/>
    <property type="match status" value="1"/>
</dbReference>
<evidence type="ECO:0000256" key="7">
    <source>
        <dbReference type="ARBA" id="ARBA00022801"/>
    </source>
</evidence>
<dbReference type="InterPro" id="IPR022919">
    <property type="entry name" value="Pept_M48_protease_HtpX"/>
</dbReference>
<dbReference type="EMBL" id="MHCL01000020">
    <property type="protein sequence ID" value="OGY20869.1"/>
    <property type="molecule type" value="Genomic_DNA"/>
</dbReference>
<dbReference type="STRING" id="1797593.A3A65_02705"/>
<feature type="transmembrane region" description="Helical" evidence="12">
    <location>
        <begin position="43"/>
        <end position="61"/>
    </location>
</feature>
<dbReference type="PANTHER" id="PTHR43221">
    <property type="entry name" value="PROTEASE HTPX"/>
    <property type="match status" value="1"/>
</dbReference>
<proteinExistence type="inferred from homology"/>
<keyword evidence="4 12" id="KW-0645">Protease</keyword>
<sequence length="302" mass="33021">MLNIYEQVDTNKRKSIVIMVGFTVFIVAVAWILSEALGYDPSVAGWALVLSGLMSLGGYYYSDKIILTLSSARPASQEKDFDFYTVAENLCIAAQLPLPKLYVIEDTAMNAFATGRDPQHAVVVATRGLLDKLERTELEGVVAHELSHIRNYDIRVMALVTVLVGVVTLLSDWFLRASFWGGGRRRGDREGQISALIAVAGVILALLSPLIANLVKLAVSRSREFLADASGVGLTKFPQGLESALAKLALDKEPLEVANKATAHLYITNPLKNKHNAIGWFAGLFMTHPPIEERIAALKEMQ</sequence>
<evidence type="ECO:0000256" key="2">
    <source>
        <dbReference type="ARBA" id="ARBA00009779"/>
    </source>
</evidence>
<comment type="similarity">
    <text evidence="2 12">Belongs to the peptidase M48B family.</text>
</comment>
<dbReference type="Gene3D" id="3.30.2010.10">
    <property type="entry name" value="Metalloproteases ('zincins'), catalytic domain"/>
    <property type="match status" value="1"/>
</dbReference>
<dbReference type="HAMAP" id="MF_00188">
    <property type="entry name" value="Pept_M48_protease_HtpX"/>
    <property type="match status" value="1"/>
</dbReference>
<evidence type="ECO:0000256" key="3">
    <source>
        <dbReference type="ARBA" id="ARBA00022475"/>
    </source>
</evidence>
<evidence type="ECO:0000256" key="5">
    <source>
        <dbReference type="ARBA" id="ARBA00022692"/>
    </source>
</evidence>
<comment type="caution">
    <text evidence="14">The sequence shown here is derived from an EMBL/GenBank/DDBJ whole genome shotgun (WGS) entry which is preliminary data.</text>
</comment>
<dbReference type="EC" id="3.4.24.-" evidence="12"/>
<keyword evidence="3 12" id="KW-1003">Cell membrane</keyword>
<comment type="cofactor">
    <cofactor evidence="12">
        <name>Zn(2+)</name>
        <dbReference type="ChEBI" id="CHEBI:29105"/>
    </cofactor>
    <text evidence="12">Binds 1 zinc ion per subunit.</text>
</comment>
<dbReference type="Proteomes" id="UP000176723">
    <property type="component" value="Unassembled WGS sequence"/>
</dbReference>
<evidence type="ECO:0000256" key="4">
    <source>
        <dbReference type="ARBA" id="ARBA00022670"/>
    </source>
</evidence>
<evidence type="ECO:0000256" key="1">
    <source>
        <dbReference type="ARBA" id="ARBA00004651"/>
    </source>
</evidence>
<accession>A0A1G1VZN3</accession>
<dbReference type="GO" id="GO:0008270">
    <property type="term" value="F:zinc ion binding"/>
    <property type="evidence" value="ECO:0007669"/>
    <property type="project" value="UniProtKB-UniRule"/>
</dbReference>
<feature type="transmembrane region" description="Helical" evidence="12">
    <location>
        <begin position="156"/>
        <end position="175"/>
    </location>
</feature>
<keyword evidence="8 12" id="KW-0862">Zinc</keyword>
<dbReference type="InterPro" id="IPR001915">
    <property type="entry name" value="Peptidase_M48"/>
</dbReference>
<name>A0A1G1VZN3_9BACT</name>
<feature type="binding site" evidence="12">
    <location>
        <position position="224"/>
    </location>
    <ligand>
        <name>Zn(2+)</name>
        <dbReference type="ChEBI" id="CHEBI:29105"/>
        <note>catalytic</note>
    </ligand>
</feature>
<protein>
    <recommendedName>
        <fullName evidence="12">Protease HtpX homolog</fullName>
        <ecNumber evidence="12">3.4.24.-</ecNumber>
    </recommendedName>
</protein>
<dbReference type="AlphaFoldDB" id="A0A1G1VZN3"/>
<evidence type="ECO:0000256" key="9">
    <source>
        <dbReference type="ARBA" id="ARBA00022989"/>
    </source>
</evidence>